<evidence type="ECO:0000256" key="1">
    <source>
        <dbReference type="SAM" id="MobiDB-lite"/>
    </source>
</evidence>
<dbReference type="SUPFAM" id="SSF51445">
    <property type="entry name" value="(Trans)glycosidases"/>
    <property type="match status" value="1"/>
</dbReference>
<feature type="chain" id="PRO_5020690117" description="Asl1-like glycosyl hydrolase catalytic domain-containing protein" evidence="2">
    <location>
        <begin position="21"/>
        <end position="557"/>
    </location>
</feature>
<gene>
    <name evidence="4" type="ORF">D6D15_06910</name>
</gene>
<feature type="region of interest" description="Disordered" evidence="1">
    <location>
        <begin position="275"/>
        <end position="306"/>
    </location>
</feature>
<dbReference type="AlphaFoldDB" id="A0A4S9B310"/>
<proteinExistence type="predicted"/>
<sequence length="557" mass="58696">MQFTSLILITFVCTVGCTAGSSINKRGLSFNDVSLTRPFATSGSASQVSWSYNWGQTVDFSKLNTALDFYPMLWSNAAAATSSWFANAKAAIDHGSTALLAFNEPDACYSGSACMDVKTSVAAYKQYMEPFAGKALLGSPAVTNDGGAGGATWLKNFIGNCTGCHIDFVCMHWYSNKWAGATYFKEQVEAIREVAGGRSIVVTEFGLTVDDQWSGYTDAELAQFLQEVMVWMDNQDDIQGYAYFMDTPGSLINSAGTAMSDTGVLYNNYTVATPTPSGVSGTSSSTSTTSTSQATLSPSTSQSRSTVSSASSISSLSSNHATSTISTASLSSSTTTSSRGFSFALMASSSSVTLNQQSTRTATSSASTMVASSKSSTSLASISPSSIQILSAYLADANVTTVANSVFLQEGNLVIDTRDLVSALSITDPWHENNNTLSILYSYGVHLYIFTAAEQTGAYNITPSTIPASAQVPTIATTHGASISIIGAVWGLLQVKTSSVFESLDYQQAIGWGFQVDSDLFGIDGMPGVAKVGIVWFRNAAGSLQAIVGRENGWVKF</sequence>
<keyword evidence="2" id="KW-0732">Signal</keyword>
<evidence type="ECO:0000313" key="5">
    <source>
        <dbReference type="Proteomes" id="UP000304928"/>
    </source>
</evidence>
<comment type="caution">
    <text evidence="4">The sequence shown here is derived from an EMBL/GenBank/DDBJ whole genome shotgun (WGS) entry which is preliminary data.</text>
</comment>
<dbReference type="InterPro" id="IPR053183">
    <property type="entry name" value="ASL1"/>
</dbReference>
<dbReference type="GO" id="GO:0009277">
    <property type="term" value="C:fungal-type cell wall"/>
    <property type="evidence" value="ECO:0007669"/>
    <property type="project" value="TreeGrafter"/>
</dbReference>
<dbReference type="PANTHER" id="PTHR34154">
    <property type="entry name" value="ALKALI-SENSITIVE LINKAGE PROTEIN 1"/>
    <property type="match status" value="1"/>
</dbReference>
<dbReference type="Pfam" id="PF11790">
    <property type="entry name" value="Glyco_hydro_cc"/>
    <property type="match status" value="1"/>
</dbReference>
<feature type="domain" description="Asl1-like glycosyl hydrolase catalytic" evidence="3">
    <location>
        <begin position="27"/>
        <end position="265"/>
    </location>
</feature>
<dbReference type="Gene3D" id="3.20.20.80">
    <property type="entry name" value="Glycosidases"/>
    <property type="match status" value="1"/>
</dbReference>
<feature type="signal peptide" evidence="2">
    <location>
        <begin position="1"/>
        <end position="20"/>
    </location>
</feature>
<dbReference type="PANTHER" id="PTHR34154:SF10">
    <property type="entry name" value="ASL1-LIKE GLYCOSYL HYDROLASE CATALYTIC DOMAIN-CONTAINING PROTEIN"/>
    <property type="match status" value="1"/>
</dbReference>
<evidence type="ECO:0000256" key="2">
    <source>
        <dbReference type="SAM" id="SignalP"/>
    </source>
</evidence>
<dbReference type="EMBL" id="QZAR01000133">
    <property type="protein sequence ID" value="THW87108.1"/>
    <property type="molecule type" value="Genomic_DNA"/>
</dbReference>
<dbReference type="InterPro" id="IPR017853">
    <property type="entry name" value="GH"/>
</dbReference>
<name>A0A4S9B310_AURPU</name>
<evidence type="ECO:0000313" key="4">
    <source>
        <dbReference type="EMBL" id="THW87108.1"/>
    </source>
</evidence>
<reference evidence="4 5" key="1">
    <citation type="submission" date="2018-10" db="EMBL/GenBank/DDBJ databases">
        <title>Fifty Aureobasidium pullulans genomes reveal a recombining polyextremotolerant generalist.</title>
        <authorList>
            <person name="Gostincar C."/>
            <person name="Turk M."/>
            <person name="Zajc J."/>
            <person name="Gunde-Cimerman N."/>
        </authorList>
    </citation>
    <scope>NUCLEOTIDE SEQUENCE [LARGE SCALE GENOMIC DNA]</scope>
    <source>
        <strain evidence="4 5">EXF-10507</strain>
    </source>
</reference>
<organism evidence="4 5">
    <name type="scientific">Aureobasidium pullulans</name>
    <name type="common">Black yeast</name>
    <name type="synonym">Pullularia pullulans</name>
    <dbReference type="NCBI Taxonomy" id="5580"/>
    <lineage>
        <taxon>Eukaryota</taxon>
        <taxon>Fungi</taxon>
        <taxon>Dikarya</taxon>
        <taxon>Ascomycota</taxon>
        <taxon>Pezizomycotina</taxon>
        <taxon>Dothideomycetes</taxon>
        <taxon>Dothideomycetidae</taxon>
        <taxon>Dothideales</taxon>
        <taxon>Saccotheciaceae</taxon>
        <taxon>Aureobasidium</taxon>
    </lineage>
</organism>
<dbReference type="InterPro" id="IPR024655">
    <property type="entry name" value="Asl1_glyco_hydro_catalytic"/>
</dbReference>
<protein>
    <recommendedName>
        <fullName evidence="3">Asl1-like glycosyl hydrolase catalytic domain-containing protein</fullName>
    </recommendedName>
</protein>
<dbReference type="Proteomes" id="UP000304928">
    <property type="component" value="Unassembled WGS sequence"/>
</dbReference>
<dbReference type="GO" id="GO:0071966">
    <property type="term" value="P:fungal-type cell wall polysaccharide metabolic process"/>
    <property type="evidence" value="ECO:0007669"/>
    <property type="project" value="TreeGrafter"/>
</dbReference>
<accession>A0A4S9B310</accession>
<evidence type="ECO:0000259" key="3">
    <source>
        <dbReference type="Pfam" id="PF11790"/>
    </source>
</evidence>